<evidence type="ECO:0000256" key="2">
    <source>
        <dbReference type="ARBA" id="ARBA00023186"/>
    </source>
</evidence>
<protein>
    <recommendedName>
        <fullName evidence="3">Urease accessory protein UreD</fullName>
    </recommendedName>
</protein>
<reference evidence="5 6" key="1">
    <citation type="submission" date="2015-01" db="EMBL/GenBank/DDBJ databases">
        <title>Ahrensia donghaiensis sp. nov., a novel dimethylsulphoniopropionate-cleavage bacterium isolated from seawater and emended descriptions of the genus Ahrensia and Ahrensia kielensis.</title>
        <authorList>
            <person name="Liu J."/>
        </authorList>
    </citation>
    <scope>NUCLEOTIDE SEQUENCE [LARGE SCALE GENOMIC DNA]</scope>
    <source>
        <strain evidence="5 6">LZD062</strain>
    </source>
</reference>
<evidence type="ECO:0000256" key="4">
    <source>
        <dbReference type="SAM" id="MobiDB-lite"/>
    </source>
</evidence>
<keyword evidence="3" id="KW-0996">Nickel insertion</keyword>
<dbReference type="Pfam" id="PF01774">
    <property type="entry name" value="UreD"/>
    <property type="match status" value="1"/>
</dbReference>
<dbReference type="RefSeq" id="WP_053998095.1">
    <property type="nucleotide sequence ID" value="NZ_JXMU01000004.1"/>
</dbReference>
<dbReference type="EMBL" id="JXMU01000004">
    <property type="protein sequence ID" value="KPB02207.1"/>
    <property type="molecule type" value="Genomic_DNA"/>
</dbReference>
<dbReference type="PATRIC" id="fig|1514904.3.peg.2723"/>
<evidence type="ECO:0000256" key="1">
    <source>
        <dbReference type="ARBA" id="ARBA00007177"/>
    </source>
</evidence>
<keyword evidence="6" id="KW-1185">Reference proteome</keyword>
<comment type="subcellular location">
    <subcellularLocation>
        <location evidence="3">Cytoplasm</location>
    </subcellularLocation>
</comment>
<dbReference type="AlphaFoldDB" id="A0A0M9GNQ6"/>
<feature type="region of interest" description="Disordered" evidence="4">
    <location>
        <begin position="1"/>
        <end position="27"/>
    </location>
</feature>
<comment type="function">
    <text evidence="3">Required for maturation of urease via the functional incorporation of the urease nickel metallocenter.</text>
</comment>
<keyword evidence="3" id="KW-0963">Cytoplasm</keyword>
<dbReference type="OrthoDB" id="9798842at2"/>
<gene>
    <name evidence="3" type="primary">ureD</name>
    <name evidence="5" type="ORF">SU32_04190</name>
</gene>
<proteinExistence type="inferred from homology"/>
<comment type="subunit">
    <text evidence="3">UreD, UreF and UreG form a complex that acts as a GTP-hydrolysis-dependent molecular chaperone, activating the urease apoprotein by helping to assemble the nickel containing metallocenter of UreC. The UreE protein probably delivers the nickel.</text>
</comment>
<feature type="compositionally biased region" description="Polar residues" evidence="4">
    <location>
        <begin position="10"/>
        <end position="27"/>
    </location>
</feature>
<dbReference type="InterPro" id="IPR002669">
    <property type="entry name" value="UreD"/>
</dbReference>
<evidence type="ECO:0000313" key="6">
    <source>
        <dbReference type="Proteomes" id="UP000038011"/>
    </source>
</evidence>
<sequence length="285" mass="30873">MLTEAATDQAGHTPQRSRGSARVTVNRQQSRTKLEDLFQQGCARVRFPKIFDEQRLEAVMINTAGGITGGDELNWAFTAKRDSSLTVTSQACERLYRSSGGVAQIDVHLNVESGAKLCWVPQETILFDGCSAHRKIKVDIEGDGRILLVEPVVFGRAAMGEAVKSGSFRDNWQIRHNGQLVHVEANCFEEDIKNLLQEKAVLDGNIAMATVLLLAPSSAADLEGKISRAQKIVGSRGGASLWTVGSTGKLLARVVAGSGYDLRKILVPLMGLLNDDAALPKSWAF</sequence>
<accession>A0A0M9GNQ6</accession>
<keyword evidence="2 3" id="KW-0143">Chaperone</keyword>
<comment type="similarity">
    <text evidence="1 3">Belongs to the UreD family.</text>
</comment>
<dbReference type="GO" id="GO:0016151">
    <property type="term" value="F:nickel cation binding"/>
    <property type="evidence" value="ECO:0007669"/>
    <property type="project" value="UniProtKB-UniRule"/>
</dbReference>
<dbReference type="STRING" id="1514904.SU32_04190"/>
<dbReference type="GO" id="GO:0005737">
    <property type="term" value="C:cytoplasm"/>
    <property type="evidence" value="ECO:0007669"/>
    <property type="project" value="UniProtKB-SubCell"/>
</dbReference>
<organism evidence="5 6">
    <name type="scientific">Ahrensia marina</name>
    <dbReference type="NCBI Taxonomy" id="1514904"/>
    <lineage>
        <taxon>Bacteria</taxon>
        <taxon>Pseudomonadati</taxon>
        <taxon>Pseudomonadota</taxon>
        <taxon>Alphaproteobacteria</taxon>
        <taxon>Hyphomicrobiales</taxon>
        <taxon>Ahrensiaceae</taxon>
        <taxon>Ahrensia</taxon>
    </lineage>
</organism>
<name>A0A0M9GNQ6_9HYPH</name>
<comment type="caution">
    <text evidence="5">The sequence shown here is derived from an EMBL/GenBank/DDBJ whole genome shotgun (WGS) entry which is preliminary data.</text>
</comment>
<dbReference type="Proteomes" id="UP000038011">
    <property type="component" value="Unassembled WGS sequence"/>
</dbReference>
<dbReference type="PANTHER" id="PTHR33643">
    <property type="entry name" value="UREASE ACCESSORY PROTEIN D"/>
    <property type="match status" value="1"/>
</dbReference>
<dbReference type="HAMAP" id="MF_01384">
    <property type="entry name" value="UreD"/>
    <property type="match status" value="1"/>
</dbReference>
<evidence type="ECO:0000313" key="5">
    <source>
        <dbReference type="EMBL" id="KPB02207.1"/>
    </source>
</evidence>
<evidence type="ECO:0000256" key="3">
    <source>
        <dbReference type="HAMAP-Rule" id="MF_01384"/>
    </source>
</evidence>
<dbReference type="PANTHER" id="PTHR33643:SF1">
    <property type="entry name" value="UREASE ACCESSORY PROTEIN D"/>
    <property type="match status" value="1"/>
</dbReference>